<dbReference type="Proteomes" id="UP000637383">
    <property type="component" value="Unassembled WGS sequence"/>
</dbReference>
<gene>
    <name evidence="1" type="ORF">H6H03_34455</name>
</gene>
<name>A0ABR8KJ65_9NOSO</name>
<accession>A0ABR8KJ65</accession>
<evidence type="ECO:0000313" key="2">
    <source>
        <dbReference type="Proteomes" id="UP000637383"/>
    </source>
</evidence>
<dbReference type="Pfam" id="PF13267">
    <property type="entry name" value="DUF4058"/>
    <property type="match status" value="1"/>
</dbReference>
<dbReference type="EMBL" id="JACJTU010000062">
    <property type="protein sequence ID" value="MBD2738914.1"/>
    <property type="molecule type" value="Genomic_DNA"/>
</dbReference>
<protein>
    <submittedName>
        <fullName evidence="1">DUF4058 family protein</fullName>
    </submittedName>
</protein>
<dbReference type="InterPro" id="IPR025132">
    <property type="entry name" value="DUF4058"/>
</dbReference>
<evidence type="ECO:0000313" key="1">
    <source>
        <dbReference type="EMBL" id="MBD2738914.1"/>
    </source>
</evidence>
<dbReference type="RefSeq" id="WP_190959432.1">
    <property type="nucleotide sequence ID" value="NZ_JACJTU010000062.1"/>
</dbReference>
<organism evidence="1 2">
    <name type="scientific">Nostoc paludosum FACHB-159</name>
    <dbReference type="NCBI Taxonomy" id="2692908"/>
    <lineage>
        <taxon>Bacteria</taxon>
        <taxon>Bacillati</taxon>
        <taxon>Cyanobacteriota</taxon>
        <taxon>Cyanophyceae</taxon>
        <taxon>Nostocales</taxon>
        <taxon>Nostocaceae</taxon>
        <taxon>Nostoc</taxon>
    </lineage>
</organism>
<keyword evidence="2" id="KW-1185">Reference proteome</keyword>
<reference evidence="1 2" key="1">
    <citation type="journal article" date="2020" name="ISME J.">
        <title>Comparative genomics reveals insights into cyanobacterial evolution and habitat adaptation.</title>
        <authorList>
            <person name="Chen M.Y."/>
            <person name="Teng W.K."/>
            <person name="Zhao L."/>
            <person name="Hu C.X."/>
            <person name="Zhou Y.K."/>
            <person name="Han B.P."/>
            <person name="Song L.R."/>
            <person name="Shu W.S."/>
        </authorList>
    </citation>
    <scope>NUCLEOTIDE SEQUENCE [LARGE SCALE GENOMIC DNA]</scope>
    <source>
        <strain evidence="1 2">FACHB-159</strain>
    </source>
</reference>
<comment type="caution">
    <text evidence="1">The sequence shown here is derived from an EMBL/GenBank/DDBJ whole genome shotgun (WGS) entry which is preliminary data.</text>
</comment>
<proteinExistence type="predicted"/>
<sequence length="260" mass="29215">MPSPFPGMDPYLEGYLWSDVHNALASKIRTFLVPQLRPKYAARLEVYVVEDISPSSEIGILYPDVEVLQIRQRRDVTPTTPTSNIATTPAPLTLPVIQPVEVRIPTVEIRDTANNVLVSCIEILSPVNKREPGLADYRKKRQRLYNANVHLIEIDLLRRGNRPFNHPRLPDVPYLITLTRAGSGVIDLWPVTLQDTLPTIPVPLREGDPDAVLELQAVLNAIYDEAGYDLSIDYTQPPPPPPLSDADIEWMYKRLGKSSL</sequence>